<name>A0A0F9LXL5_9ZZZZ</name>
<reference evidence="1" key="1">
    <citation type="journal article" date="2015" name="Nature">
        <title>Complex archaea that bridge the gap between prokaryotes and eukaryotes.</title>
        <authorList>
            <person name="Spang A."/>
            <person name="Saw J.H."/>
            <person name="Jorgensen S.L."/>
            <person name="Zaremba-Niedzwiedzka K."/>
            <person name="Martijn J."/>
            <person name="Lind A.E."/>
            <person name="van Eijk R."/>
            <person name="Schleper C."/>
            <person name="Guy L."/>
            <person name="Ettema T.J."/>
        </authorList>
    </citation>
    <scope>NUCLEOTIDE SEQUENCE</scope>
</reference>
<sequence>MKTAIALVHGHAAKWLQVIIQTLKQFKTDREFDIFVANSWPGHPSIKALTETSLGEGVTVIDCTIRLHSHATGLEQILDYITDKDEYDYMFTGETDCMVCRTGWLDWFHDQIHTSQGRACMAGFFWHEGNNHYNVNSSGTLYRKDMLLKYHKEARNNNEGMFWHPNGNRHDSEEGMDPTIKDLVGCFAETRGIKDPTPIQKEQILAGVPQASWFEPGAWLYYKSLGEYTHVRVPCDHIYKKFGPVTSPEGTYYGGKENPYYIHAWGGTRCYDFLKHPITDGFVSGGAPYWLKREDEICKNFVPEDIRAIMPSLYEEMEFEKKIRENLPSIGVVERLGLVAPR</sequence>
<evidence type="ECO:0000313" key="1">
    <source>
        <dbReference type="EMBL" id="KKM61782.1"/>
    </source>
</evidence>
<proteinExistence type="predicted"/>
<accession>A0A0F9LXL5</accession>
<dbReference type="EMBL" id="LAZR01011420">
    <property type="protein sequence ID" value="KKM61782.1"/>
    <property type="molecule type" value="Genomic_DNA"/>
</dbReference>
<gene>
    <name evidence="1" type="ORF">LCGC14_1528290</name>
</gene>
<dbReference type="AlphaFoldDB" id="A0A0F9LXL5"/>
<organism evidence="1">
    <name type="scientific">marine sediment metagenome</name>
    <dbReference type="NCBI Taxonomy" id="412755"/>
    <lineage>
        <taxon>unclassified sequences</taxon>
        <taxon>metagenomes</taxon>
        <taxon>ecological metagenomes</taxon>
    </lineage>
</organism>
<protein>
    <submittedName>
        <fullName evidence="1">Uncharacterized protein</fullName>
    </submittedName>
</protein>
<comment type="caution">
    <text evidence="1">The sequence shown here is derived from an EMBL/GenBank/DDBJ whole genome shotgun (WGS) entry which is preliminary data.</text>
</comment>